<evidence type="ECO:0000313" key="7">
    <source>
        <dbReference type="Proteomes" id="UP000598488"/>
    </source>
</evidence>
<feature type="signal peptide" evidence="4">
    <location>
        <begin position="1"/>
        <end position="20"/>
    </location>
</feature>
<sequence length="467" mass="52404">MRYQKWIYSSLLIISSSVLANETIDPYAINNGLIPPKSIYDGPLFKLNVDYPTSLPEVVTVPGREVLNGQPISKANALQYVYALKSFVESPMKTLVEDPEKWNNSSQKGWYSMLWAGEDIEATGWEGREAVYGTYTGQIQPASVYADSHLTTNLRNYAAIYFNEVAATTLHKVWQKCHPGSNDCPPSLENNEAQFPEGSVIIKAASASASPEEWPVLEGAAKWQIYRKPFDLNGTIKYAEPELIDTYVTIFDIIVKDYSASPETGWVFTTLVYDKNAPGSSPWEKMVPLGAMWGNDPDINSTYYPNATLEETYVNPNAPKYATVTLGYGGRLSGPFDISVKDDVYIGEQLVNRLPSSSCMSCHGTVSYVKNDKGMPTYLYPAKTPITEPLRMFKPGSDAWNRWFQNRPGTQPQSTRSGAIALDYSTALEMSLMNYTSQKPLSETNMSPVEYEQFWDAWRVLQKEFRH</sequence>
<evidence type="ECO:0000256" key="4">
    <source>
        <dbReference type="SAM" id="SignalP"/>
    </source>
</evidence>
<evidence type="ECO:0000313" key="6">
    <source>
        <dbReference type="EMBL" id="MBJ7551433.1"/>
    </source>
</evidence>
<keyword evidence="2 3" id="KW-0408">Iron</keyword>
<dbReference type="InterPro" id="IPR009056">
    <property type="entry name" value="Cyt_c-like_dom"/>
</dbReference>
<dbReference type="RefSeq" id="WP_199463012.1">
    <property type="nucleotide sequence ID" value="NZ_JAEMUH010000011.1"/>
</dbReference>
<evidence type="ECO:0000256" key="3">
    <source>
        <dbReference type="PROSITE-ProRule" id="PRU00433"/>
    </source>
</evidence>
<proteinExistence type="predicted"/>
<keyword evidence="4" id="KW-0732">Signal</keyword>
<keyword evidence="3" id="KW-0349">Heme</keyword>
<organism evidence="6 7">
    <name type="scientific">Marinomonas ostreistagni</name>
    <dbReference type="NCBI Taxonomy" id="359209"/>
    <lineage>
        <taxon>Bacteria</taxon>
        <taxon>Pseudomonadati</taxon>
        <taxon>Pseudomonadota</taxon>
        <taxon>Gammaproteobacteria</taxon>
        <taxon>Oceanospirillales</taxon>
        <taxon>Oceanospirillaceae</taxon>
        <taxon>Marinomonas</taxon>
    </lineage>
</organism>
<protein>
    <recommendedName>
        <fullName evidence="5">Cytochrome c domain-containing protein</fullName>
    </recommendedName>
</protein>
<dbReference type="Proteomes" id="UP000598488">
    <property type="component" value="Unassembled WGS sequence"/>
</dbReference>
<comment type="caution">
    <text evidence="6">The sequence shown here is derived from an EMBL/GenBank/DDBJ whole genome shotgun (WGS) entry which is preliminary data.</text>
</comment>
<evidence type="ECO:0000259" key="5">
    <source>
        <dbReference type="PROSITE" id="PS51007"/>
    </source>
</evidence>
<keyword evidence="7" id="KW-1185">Reference proteome</keyword>
<evidence type="ECO:0000256" key="2">
    <source>
        <dbReference type="ARBA" id="ARBA00023004"/>
    </source>
</evidence>
<keyword evidence="1 3" id="KW-0479">Metal-binding</keyword>
<accession>A0ABS0ZDI5</accession>
<feature type="chain" id="PRO_5046187801" description="Cytochrome c domain-containing protein" evidence="4">
    <location>
        <begin position="21"/>
        <end position="467"/>
    </location>
</feature>
<reference evidence="6 7" key="1">
    <citation type="submission" date="2020-12" db="EMBL/GenBank/DDBJ databases">
        <title>Comparative genome analysis of fungal antagonists Marinomonas ostreistagni 398 and M. spartinae 468.</title>
        <authorList>
            <person name="Fields J.L."/>
            <person name="Mavrodi O.V."/>
            <person name="Biber P.D."/>
            <person name="Indest K.J."/>
            <person name="Mavrodi D.V."/>
        </authorList>
    </citation>
    <scope>NUCLEOTIDE SEQUENCE [LARGE SCALE GENOMIC DNA]</scope>
    <source>
        <strain evidence="6 7">USM7</strain>
    </source>
</reference>
<feature type="domain" description="Cytochrome c" evidence="5">
    <location>
        <begin position="342"/>
        <end position="440"/>
    </location>
</feature>
<dbReference type="PROSITE" id="PS51007">
    <property type="entry name" value="CYTC"/>
    <property type="match status" value="1"/>
</dbReference>
<dbReference type="EMBL" id="JAEMUH010000011">
    <property type="protein sequence ID" value="MBJ7551433.1"/>
    <property type="molecule type" value="Genomic_DNA"/>
</dbReference>
<gene>
    <name evidence="6" type="ORF">JHD44_12135</name>
</gene>
<name>A0ABS0ZDI5_9GAMM</name>
<evidence type="ECO:0000256" key="1">
    <source>
        <dbReference type="ARBA" id="ARBA00022723"/>
    </source>
</evidence>